<gene>
    <name evidence="1" type="ORF">CON36_34945</name>
</gene>
<dbReference type="EMBL" id="NVMX01000234">
    <property type="protein sequence ID" value="PDZ94224.1"/>
    <property type="molecule type" value="Genomic_DNA"/>
</dbReference>
<dbReference type="Proteomes" id="UP000219922">
    <property type="component" value="Unassembled WGS sequence"/>
</dbReference>
<dbReference type="AlphaFoldDB" id="A0A9X6SSI4"/>
<sequence length="261" mass="29678">MIQEEKIELVITESEENVFKVKTSTKGVRIDVTATRTSPTTFVLSGRGAKKFKKQITNTLLVEHATSEDLTNIKDSETQPSSTNNNSILLHIPTGNESIDIKENNLLGYDITIGSLTFKAEIKKGKANSDFGWEGYEVSGLDGLPKQTAIIVKTKILDAIEEYRSEKDLHPLNILHEKEKPKDGDVVRVFSNMFLFKWRSNRRSINPLKDKYVGEEAKVVETQNTFLSDTIYRLEFLKSDIQDMNVQDNVLQFHEKELIII</sequence>
<comment type="caution">
    <text evidence="1">The sequence shown here is derived from an EMBL/GenBank/DDBJ whole genome shotgun (WGS) entry which is preliminary data.</text>
</comment>
<protein>
    <submittedName>
        <fullName evidence="1">Uncharacterized protein</fullName>
    </submittedName>
</protein>
<accession>A0A9X6SSI4</accession>
<proteinExistence type="predicted"/>
<name>A0A9X6SSI4_BACCE</name>
<evidence type="ECO:0000313" key="1">
    <source>
        <dbReference type="EMBL" id="PDZ94224.1"/>
    </source>
</evidence>
<reference evidence="1 2" key="1">
    <citation type="submission" date="2017-09" db="EMBL/GenBank/DDBJ databases">
        <title>Large-scale bioinformatics analysis of Bacillus genomes uncovers conserved roles of natural products in bacterial physiology.</title>
        <authorList>
            <consortium name="Agbiome Team Llc"/>
            <person name="Bleich R.M."/>
            <person name="Grubbs K.J."/>
            <person name="Santa Maria K.C."/>
            <person name="Allen S.E."/>
            <person name="Farag S."/>
            <person name="Shank E.A."/>
            <person name="Bowers A."/>
        </authorList>
    </citation>
    <scope>NUCLEOTIDE SEQUENCE [LARGE SCALE GENOMIC DNA]</scope>
    <source>
        <strain evidence="1 2">AFS092789</strain>
    </source>
</reference>
<evidence type="ECO:0000313" key="2">
    <source>
        <dbReference type="Proteomes" id="UP000219922"/>
    </source>
</evidence>
<organism evidence="1 2">
    <name type="scientific">Bacillus cereus</name>
    <dbReference type="NCBI Taxonomy" id="1396"/>
    <lineage>
        <taxon>Bacteria</taxon>
        <taxon>Bacillati</taxon>
        <taxon>Bacillota</taxon>
        <taxon>Bacilli</taxon>
        <taxon>Bacillales</taxon>
        <taxon>Bacillaceae</taxon>
        <taxon>Bacillus</taxon>
        <taxon>Bacillus cereus group</taxon>
    </lineage>
</organism>
<dbReference type="RefSeq" id="WP_098007194.1">
    <property type="nucleotide sequence ID" value="NZ_NVMX01000234.1"/>
</dbReference>